<comment type="caution">
    <text evidence="5">The sequence shown here is derived from an EMBL/GenBank/DDBJ whole genome shotgun (WGS) entry which is preliminary data.</text>
</comment>
<dbReference type="GO" id="GO:0003677">
    <property type="term" value="F:DNA binding"/>
    <property type="evidence" value="ECO:0007669"/>
    <property type="project" value="UniProtKB-KW"/>
</dbReference>
<evidence type="ECO:0000256" key="2">
    <source>
        <dbReference type="SAM" id="MobiDB-lite"/>
    </source>
</evidence>
<feature type="compositionally biased region" description="Low complexity" evidence="2">
    <location>
        <begin position="62"/>
        <end position="72"/>
    </location>
</feature>
<feature type="region of interest" description="Disordered" evidence="2">
    <location>
        <begin position="58"/>
        <end position="78"/>
    </location>
</feature>
<keyword evidence="6" id="KW-1185">Reference proteome</keyword>
<dbReference type="Pfam" id="PF23359">
    <property type="entry name" value="Lsr2_DNA-bd"/>
    <property type="match status" value="1"/>
</dbReference>
<feature type="domain" description="Lsr2 DNA-binding" evidence="4">
    <location>
        <begin position="75"/>
        <end position="109"/>
    </location>
</feature>
<organism evidence="5 6">
    <name type="scientific">Nocardia pseudobrasiliensis</name>
    <dbReference type="NCBI Taxonomy" id="45979"/>
    <lineage>
        <taxon>Bacteria</taxon>
        <taxon>Bacillati</taxon>
        <taxon>Actinomycetota</taxon>
        <taxon>Actinomycetes</taxon>
        <taxon>Mycobacteriales</taxon>
        <taxon>Nocardiaceae</taxon>
        <taxon>Nocardia</taxon>
    </lineage>
</organism>
<gene>
    <name evidence="5" type="ORF">DFR76_1184</name>
</gene>
<feature type="domain" description="Lsr2 dimerization" evidence="3">
    <location>
        <begin position="1"/>
        <end position="59"/>
    </location>
</feature>
<evidence type="ECO:0000313" key="5">
    <source>
        <dbReference type="EMBL" id="RDI59614.1"/>
    </source>
</evidence>
<evidence type="ECO:0000313" key="6">
    <source>
        <dbReference type="Proteomes" id="UP000254869"/>
    </source>
</evidence>
<name>A0A370HRR0_9NOCA</name>
<dbReference type="InterPro" id="IPR036625">
    <property type="entry name" value="E3-bd_dom_sf"/>
</dbReference>
<evidence type="ECO:0000256" key="1">
    <source>
        <dbReference type="ARBA" id="ARBA00023125"/>
    </source>
</evidence>
<dbReference type="Proteomes" id="UP000254869">
    <property type="component" value="Unassembled WGS sequence"/>
</dbReference>
<accession>A0A370HRR0</accession>
<dbReference type="EMBL" id="QQBC01000018">
    <property type="protein sequence ID" value="RDI59614.1"/>
    <property type="molecule type" value="Genomic_DNA"/>
</dbReference>
<dbReference type="RefSeq" id="WP_068007933.1">
    <property type="nucleotide sequence ID" value="NZ_QQBC01000018.1"/>
</dbReference>
<evidence type="ECO:0000259" key="4">
    <source>
        <dbReference type="Pfam" id="PF23359"/>
    </source>
</evidence>
<dbReference type="InterPro" id="IPR055370">
    <property type="entry name" value="Lsr2_DNA-bd"/>
</dbReference>
<dbReference type="InterPro" id="IPR024412">
    <property type="entry name" value="Lsr2_dim_dom"/>
</dbReference>
<proteinExistence type="predicted"/>
<reference evidence="5 6" key="1">
    <citation type="submission" date="2018-07" db="EMBL/GenBank/DDBJ databases">
        <title>Genomic Encyclopedia of Type Strains, Phase IV (KMG-IV): sequencing the most valuable type-strain genomes for metagenomic binning, comparative biology and taxonomic classification.</title>
        <authorList>
            <person name="Goeker M."/>
        </authorList>
    </citation>
    <scope>NUCLEOTIDE SEQUENCE [LARGE SCALE GENOMIC DNA]</scope>
    <source>
        <strain evidence="5 6">DSM 44290</strain>
    </source>
</reference>
<evidence type="ECO:0000259" key="3">
    <source>
        <dbReference type="Pfam" id="PF11774"/>
    </source>
</evidence>
<dbReference type="InterPro" id="IPR042261">
    <property type="entry name" value="Lsr2-like_dimerization"/>
</dbReference>
<dbReference type="Gene3D" id="3.30.60.230">
    <property type="entry name" value="Lsr2, dimerization domain"/>
    <property type="match status" value="1"/>
</dbReference>
<dbReference type="AlphaFoldDB" id="A0A370HRR0"/>
<keyword evidence="1" id="KW-0238">DNA-binding</keyword>
<dbReference type="GO" id="GO:0016746">
    <property type="term" value="F:acyltransferase activity"/>
    <property type="evidence" value="ECO:0007669"/>
    <property type="project" value="InterPro"/>
</dbReference>
<dbReference type="STRING" id="1210086.GCA_001613105_07393"/>
<dbReference type="Pfam" id="PF11774">
    <property type="entry name" value="Lsr2"/>
    <property type="match status" value="1"/>
</dbReference>
<sequence>MARKVVVELVDDFDGTSTAVETVLFALDGVEYEIDLSTLNSGKLRETLEQWTTHARKVGRNARATKAPARPTTKSEKTAEIRAWARKNGFTVSTRGRIQADVVAAYEKAVA</sequence>
<dbReference type="Gene3D" id="4.10.320.10">
    <property type="entry name" value="E3-binding domain"/>
    <property type="match status" value="1"/>
</dbReference>
<protein>
    <submittedName>
        <fullName evidence="5">Lsr2 protein</fullName>
    </submittedName>
</protein>